<keyword evidence="1" id="KW-0175">Coiled coil</keyword>
<sequence length="609" mass="70051">MKNESSKFDEYSGSTSKLFSASEANFNGCQTLNLLPSCADFKHYMSSPTVSSCFDENDTQKDQILSRSLSTDNANLHHVTDEKHQQLVFLTDLVDEKENELCQAAAYGLDLLQRNEELQVQMASLKIQHETEMHDIIVSQERLHRRYEDAVEERKQWKARYCQAQEELDFVEEKLGQIRAVCEANHMKRERHNLLMQEARGRIQELEAQLLRTERQETPMQDTDIHSNVRRESLVQEQYSQVMLQRLQDENARLRLANAKLFSAKTSLEMSQAIHDNMCKKLKDANEALRAEVDELGSQNEDRMQAFQSMTSKCIRLEREIGLLDHISSMSLEILHADYRESGVTMENMLREKRRSCETEESCLTPREQGEQKLTTSHMSFASQQKAQAIASSISPVKDQHNDRSSEAKVNSVLYNLLNSSGASEVKNAIGDKKINAQMLATHEKLYHYFHLTAQSIIHEGSSHDKLFLSSSRFAIDQWYREVVTKDISFLLWHPWLSKRIAHLRAAFQDSTVSKCQVKSKSFGFLRRFHWRSSPQTLEDTSSTMQNRRPVSLPSCHPTLVSKAIRTQSQSAAMSFLQKRLPQRKKESTTKRLHSKKKAGTKLNDSSSI</sequence>
<dbReference type="EMBL" id="FR824057">
    <property type="protein sequence ID" value="CCA15567.1"/>
    <property type="molecule type" value="Genomic_DNA"/>
</dbReference>
<proteinExistence type="predicted"/>
<feature type="region of interest" description="Disordered" evidence="2">
    <location>
        <begin position="577"/>
        <end position="609"/>
    </location>
</feature>
<feature type="compositionally biased region" description="Basic residues" evidence="2">
    <location>
        <begin position="591"/>
        <end position="600"/>
    </location>
</feature>
<dbReference type="AlphaFoldDB" id="F0W3C4"/>
<organism evidence="3">
    <name type="scientific">Albugo laibachii Nc14</name>
    <dbReference type="NCBI Taxonomy" id="890382"/>
    <lineage>
        <taxon>Eukaryota</taxon>
        <taxon>Sar</taxon>
        <taxon>Stramenopiles</taxon>
        <taxon>Oomycota</taxon>
        <taxon>Peronosporomycetes</taxon>
        <taxon>Albuginales</taxon>
        <taxon>Albuginaceae</taxon>
        <taxon>Albugo</taxon>
    </lineage>
</organism>
<evidence type="ECO:0000256" key="2">
    <source>
        <dbReference type="SAM" id="MobiDB-lite"/>
    </source>
</evidence>
<gene>
    <name evidence="3" type="primary">AlNc14C12G1501</name>
    <name evidence="3" type="ORF">ALNC14_017100</name>
</gene>
<reference evidence="3" key="2">
    <citation type="submission" date="2011-02" db="EMBL/GenBank/DDBJ databases">
        <authorList>
            <person name="MacLean D."/>
        </authorList>
    </citation>
    <scope>NUCLEOTIDE SEQUENCE</scope>
</reference>
<evidence type="ECO:0000313" key="3">
    <source>
        <dbReference type="EMBL" id="CCA15567.1"/>
    </source>
</evidence>
<feature type="coiled-coil region" evidence="1">
    <location>
        <begin position="189"/>
        <end position="216"/>
    </location>
</feature>
<name>F0W3C4_9STRA</name>
<feature type="coiled-coil region" evidence="1">
    <location>
        <begin position="244"/>
        <end position="299"/>
    </location>
</feature>
<evidence type="ECO:0000256" key="1">
    <source>
        <dbReference type="SAM" id="Coils"/>
    </source>
</evidence>
<dbReference type="HOGENOM" id="CLU_448653_0_0_1"/>
<accession>F0W3C4</accession>
<protein>
    <submittedName>
        <fullName evidence="3">Uncharacterized protein AlNc14C12G1501</fullName>
    </submittedName>
</protein>
<reference evidence="3" key="1">
    <citation type="journal article" date="2011" name="PLoS Biol.">
        <title>Gene gain and loss during evolution of obligate parasitism in the white rust pathogen of Arabidopsis thaliana.</title>
        <authorList>
            <person name="Kemen E."/>
            <person name="Gardiner A."/>
            <person name="Schultz-Larsen T."/>
            <person name="Kemen A.C."/>
            <person name="Balmuth A.L."/>
            <person name="Robert-Seilaniantz A."/>
            <person name="Bailey K."/>
            <person name="Holub E."/>
            <person name="Studholme D.J."/>
            <person name="Maclean D."/>
            <person name="Jones J.D."/>
        </authorList>
    </citation>
    <scope>NUCLEOTIDE SEQUENCE</scope>
</reference>